<dbReference type="GO" id="GO:0016559">
    <property type="term" value="P:peroxisome fission"/>
    <property type="evidence" value="ECO:0007669"/>
    <property type="project" value="TreeGrafter"/>
</dbReference>
<dbReference type="OrthoDB" id="415706at2759"/>
<protein>
    <recommendedName>
        <fullName evidence="8">Dynamin family protein</fullName>
    </recommendedName>
</protein>
<dbReference type="InterPro" id="IPR001401">
    <property type="entry name" value="Dynamin_GTPase"/>
</dbReference>
<accession>A0A9P4VJQ1</accession>
<feature type="domain" description="Dynamin-type G" evidence="5">
    <location>
        <begin position="57"/>
        <end position="346"/>
    </location>
</feature>
<evidence type="ECO:0000256" key="1">
    <source>
        <dbReference type="ARBA" id="ARBA00022741"/>
    </source>
</evidence>
<keyword evidence="2" id="KW-0342">GTP-binding</keyword>
<gene>
    <name evidence="6" type="ORF">M501DRAFT_437516</name>
</gene>
<dbReference type="CDD" id="cd08771">
    <property type="entry name" value="DLP_1"/>
    <property type="match status" value="1"/>
</dbReference>
<dbReference type="AlphaFoldDB" id="A0A9P4VJQ1"/>
<dbReference type="PROSITE" id="PS51388">
    <property type="entry name" value="GED"/>
    <property type="match status" value="1"/>
</dbReference>
<keyword evidence="7" id="KW-1185">Reference proteome</keyword>
<dbReference type="EMBL" id="MU006108">
    <property type="protein sequence ID" value="KAF2835511.1"/>
    <property type="molecule type" value="Genomic_DNA"/>
</dbReference>
<dbReference type="PANTHER" id="PTHR11566">
    <property type="entry name" value="DYNAMIN"/>
    <property type="match status" value="1"/>
</dbReference>
<comment type="caution">
    <text evidence="6">The sequence shown here is derived from an EMBL/GenBank/DDBJ whole genome shotgun (WGS) entry which is preliminary data.</text>
</comment>
<dbReference type="InterPro" id="IPR045063">
    <property type="entry name" value="Dynamin_N"/>
</dbReference>
<dbReference type="PANTHER" id="PTHR11566:SF149">
    <property type="entry name" value="GTPASE, PUTATIVE (AFU_ORTHOLOGUE AFUA_6G11890)-RELATED"/>
    <property type="match status" value="1"/>
</dbReference>
<dbReference type="Gene3D" id="3.40.50.300">
    <property type="entry name" value="P-loop containing nucleotide triphosphate hydrolases"/>
    <property type="match status" value="1"/>
</dbReference>
<dbReference type="PRINTS" id="PR00195">
    <property type="entry name" value="DYNAMIN"/>
</dbReference>
<dbReference type="SUPFAM" id="SSF52540">
    <property type="entry name" value="P-loop containing nucleoside triphosphate hydrolases"/>
    <property type="match status" value="1"/>
</dbReference>
<dbReference type="GO" id="GO:0000266">
    <property type="term" value="P:mitochondrial fission"/>
    <property type="evidence" value="ECO:0007669"/>
    <property type="project" value="TreeGrafter"/>
</dbReference>
<dbReference type="Gene3D" id="1.20.120.1240">
    <property type="entry name" value="Dynamin, middle domain"/>
    <property type="match status" value="1"/>
</dbReference>
<dbReference type="PROSITE" id="PS51718">
    <property type="entry name" value="G_DYNAMIN_2"/>
    <property type="match status" value="1"/>
</dbReference>
<dbReference type="InterPro" id="IPR027417">
    <property type="entry name" value="P-loop_NTPase"/>
</dbReference>
<evidence type="ECO:0000256" key="3">
    <source>
        <dbReference type="SAM" id="MobiDB-lite"/>
    </source>
</evidence>
<dbReference type="GO" id="GO:0005739">
    <property type="term" value="C:mitochondrion"/>
    <property type="evidence" value="ECO:0007669"/>
    <property type="project" value="TreeGrafter"/>
</dbReference>
<evidence type="ECO:0000313" key="7">
    <source>
        <dbReference type="Proteomes" id="UP000799429"/>
    </source>
</evidence>
<dbReference type="Pfam" id="PF01031">
    <property type="entry name" value="Dynamin_M"/>
    <property type="match status" value="1"/>
</dbReference>
<sequence>MATNEQVSEPTSQPSDFPPPGKHDVPKSLTPPQLHPQEQSQLLDDIDKLKSLGISKYISLPQLVVCGDQSAGKSSVLEAISLTKFPTNEGLCTRFATELIMRRTDKPRVSVSIRPGPTRTEEERQRLLNFHPKFSSPEDFPGIIEQARKVLDLMPIGSNTNAFSDDVLCIENSGPDRPHLTLVDLPGLIRNETERQTDKDIEVAKQLVESYMEQPRTIILAVVSAQNDYANQEVLKMARNFDPNGERTLGIITKPDTLDAGFGKKADWIKLAKNGDKRNLLALGWHVLKNKGQKEKNATAEERDKAEAEYFRDSEWLSCKQSSLGITALRSRLSGIFLQHIAKDLENVVREIREEITTSKSRVAKLGPSRPTTDEQRTYLIGIGKRFSDLVKYACDGIYNDHFFRAESELNPNLRAIIQNLNEEFSRRMTKHGHSRQIVDGFQGFGNTARNQISRTAFMSEIGDLVRVNRGTELPRTTDPKLVGHLFYQQARPWREIAEEHITNVWEAAKEFLELALGSATNASTFDIVLKEHVDPRMDERLSALREKLNELLKQHESGHPITYNPRYLALEEDYERRQKERSVGNTEASFSDLLDLMDRYYKVALDVFIDNVAVLAVENCLMSDLPEIFSPTTISHMSSEDIAILAAEREDVQRERNYLTEKIKVLEISLKTCNRHVARAPTGNRKKISPAHMRGLYLEDIC</sequence>
<dbReference type="GO" id="GO:0048312">
    <property type="term" value="P:intracellular distribution of mitochondria"/>
    <property type="evidence" value="ECO:0007669"/>
    <property type="project" value="TreeGrafter"/>
</dbReference>
<dbReference type="GO" id="GO:0016020">
    <property type="term" value="C:membrane"/>
    <property type="evidence" value="ECO:0007669"/>
    <property type="project" value="TreeGrafter"/>
</dbReference>
<evidence type="ECO:0000256" key="2">
    <source>
        <dbReference type="ARBA" id="ARBA00023134"/>
    </source>
</evidence>
<dbReference type="InterPro" id="IPR022812">
    <property type="entry name" value="Dynamin"/>
</dbReference>
<dbReference type="InterPro" id="IPR000375">
    <property type="entry name" value="Dynamin_stalk"/>
</dbReference>
<keyword evidence="1" id="KW-0547">Nucleotide-binding</keyword>
<dbReference type="GO" id="GO:0008017">
    <property type="term" value="F:microtubule binding"/>
    <property type="evidence" value="ECO:0007669"/>
    <property type="project" value="TreeGrafter"/>
</dbReference>
<dbReference type="Proteomes" id="UP000799429">
    <property type="component" value="Unassembled WGS sequence"/>
</dbReference>
<evidence type="ECO:0000259" key="4">
    <source>
        <dbReference type="PROSITE" id="PS51388"/>
    </source>
</evidence>
<evidence type="ECO:0000259" key="5">
    <source>
        <dbReference type="PROSITE" id="PS51718"/>
    </source>
</evidence>
<evidence type="ECO:0008006" key="8">
    <source>
        <dbReference type="Google" id="ProtNLM"/>
    </source>
</evidence>
<dbReference type="InterPro" id="IPR020850">
    <property type="entry name" value="GED_dom"/>
</dbReference>
<evidence type="ECO:0000313" key="6">
    <source>
        <dbReference type="EMBL" id="KAF2835511.1"/>
    </source>
</evidence>
<dbReference type="GO" id="GO:0005874">
    <property type="term" value="C:microtubule"/>
    <property type="evidence" value="ECO:0007669"/>
    <property type="project" value="TreeGrafter"/>
</dbReference>
<reference evidence="6" key="1">
    <citation type="journal article" date="2020" name="Stud. Mycol.">
        <title>101 Dothideomycetes genomes: a test case for predicting lifestyles and emergence of pathogens.</title>
        <authorList>
            <person name="Haridas S."/>
            <person name="Albert R."/>
            <person name="Binder M."/>
            <person name="Bloem J."/>
            <person name="Labutti K."/>
            <person name="Salamov A."/>
            <person name="Andreopoulos B."/>
            <person name="Baker S."/>
            <person name="Barry K."/>
            <person name="Bills G."/>
            <person name="Bluhm B."/>
            <person name="Cannon C."/>
            <person name="Castanera R."/>
            <person name="Culley D."/>
            <person name="Daum C."/>
            <person name="Ezra D."/>
            <person name="Gonzalez J."/>
            <person name="Henrissat B."/>
            <person name="Kuo A."/>
            <person name="Liang C."/>
            <person name="Lipzen A."/>
            <person name="Lutzoni F."/>
            <person name="Magnuson J."/>
            <person name="Mondo S."/>
            <person name="Nolan M."/>
            <person name="Ohm R."/>
            <person name="Pangilinan J."/>
            <person name="Park H.-J."/>
            <person name="Ramirez L."/>
            <person name="Alfaro M."/>
            <person name="Sun H."/>
            <person name="Tritt A."/>
            <person name="Yoshinaga Y."/>
            <person name="Zwiers L.-H."/>
            <person name="Turgeon B."/>
            <person name="Goodwin S."/>
            <person name="Spatafora J."/>
            <person name="Crous P."/>
            <person name="Grigoriev I."/>
        </authorList>
    </citation>
    <scope>NUCLEOTIDE SEQUENCE</scope>
    <source>
        <strain evidence="6">CBS 101060</strain>
    </source>
</reference>
<dbReference type="Pfam" id="PF00350">
    <property type="entry name" value="Dynamin_N"/>
    <property type="match status" value="1"/>
</dbReference>
<feature type="compositionally biased region" description="Polar residues" evidence="3">
    <location>
        <begin position="1"/>
        <end position="15"/>
    </location>
</feature>
<name>A0A9P4VJQ1_9PEZI</name>
<dbReference type="GO" id="GO:0003924">
    <property type="term" value="F:GTPase activity"/>
    <property type="evidence" value="ECO:0007669"/>
    <property type="project" value="InterPro"/>
</dbReference>
<dbReference type="GO" id="GO:0006897">
    <property type="term" value="P:endocytosis"/>
    <property type="evidence" value="ECO:0007669"/>
    <property type="project" value="TreeGrafter"/>
</dbReference>
<dbReference type="InterPro" id="IPR030381">
    <property type="entry name" value="G_DYNAMIN_dom"/>
</dbReference>
<proteinExistence type="predicted"/>
<dbReference type="SMART" id="SM00053">
    <property type="entry name" value="DYNc"/>
    <property type="match status" value="1"/>
</dbReference>
<organism evidence="6 7">
    <name type="scientific">Patellaria atrata CBS 101060</name>
    <dbReference type="NCBI Taxonomy" id="1346257"/>
    <lineage>
        <taxon>Eukaryota</taxon>
        <taxon>Fungi</taxon>
        <taxon>Dikarya</taxon>
        <taxon>Ascomycota</taxon>
        <taxon>Pezizomycotina</taxon>
        <taxon>Dothideomycetes</taxon>
        <taxon>Dothideomycetes incertae sedis</taxon>
        <taxon>Patellariales</taxon>
        <taxon>Patellariaceae</taxon>
        <taxon>Patellaria</taxon>
    </lineage>
</organism>
<feature type="region of interest" description="Disordered" evidence="3">
    <location>
        <begin position="1"/>
        <end position="37"/>
    </location>
</feature>
<feature type="domain" description="GED" evidence="4">
    <location>
        <begin position="591"/>
        <end position="682"/>
    </location>
</feature>
<dbReference type="FunFam" id="3.40.50.300:FF:001425">
    <property type="entry name" value="Dynamin GTPase, putative"/>
    <property type="match status" value="1"/>
</dbReference>
<dbReference type="GO" id="GO:0005525">
    <property type="term" value="F:GTP binding"/>
    <property type="evidence" value="ECO:0007669"/>
    <property type="project" value="InterPro"/>
</dbReference>